<dbReference type="SMART" id="SM00347">
    <property type="entry name" value="HTH_MARR"/>
    <property type="match status" value="1"/>
</dbReference>
<comment type="caution">
    <text evidence="3">The sequence shown here is derived from an EMBL/GenBank/DDBJ whole genome shotgun (WGS) entry which is preliminary data.</text>
</comment>
<dbReference type="OrthoDB" id="9806864at2"/>
<dbReference type="InterPro" id="IPR036390">
    <property type="entry name" value="WH_DNA-bd_sf"/>
</dbReference>
<keyword evidence="4" id="KW-1185">Reference proteome</keyword>
<dbReference type="GO" id="GO:0005737">
    <property type="term" value="C:cytoplasm"/>
    <property type="evidence" value="ECO:0007669"/>
    <property type="project" value="UniProtKB-SubCell"/>
</dbReference>
<organism evidence="3 4">
    <name type="scientific">Phenylobacterium deserti</name>
    <dbReference type="NCBI Taxonomy" id="1914756"/>
    <lineage>
        <taxon>Bacteria</taxon>
        <taxon>Pseudomonadati</taxon>
        <taxon>Pseudomonadota</taxon>
        <taxon>Alphaproteobacteria</taxon>
        <taxon>Caulobacterales</taxon>
        <taxon>Caulobacteraceae</taxon>
        <taxon>Phenylobacterium</taxon>
    </lineage>
</organism>
<gene>
    <name evidence="3" type="ORF">DJ018_02105</name>
</gene>
<reference evidence="4" key="1">
    <citation type="submission" date="2018-05" db="EMBL/GenBank/DDBJ databases">
        <authorList>
            <person name="Li X."/>
        </authorList>
    </citation>
    <scope>NUCLEOTIDE SEQUENCE [LARGE SCALE GENOMIC DNA]</scope>
    <source>
        <strain evidence="4">YIM 73061</strain>
    </source>
</reference>
<evidence type="ECO:0000259" key="2">
    <source>
        <dbReference type="PROSITE" id="PS50995"/>
    </source>
</evidence>
<dbReference type="InterPro" id="IPR039422">
    <property type="entry name" value="MarR/SlyA-like"/>
</dbReference>
<dbReference type="PROSITE" id="PS50995">
    <property type="entry name" value="HTH_MARR_2"/>
    <property type="match status" value="1"/>
</dbReference>
<dbReference type="Pfam" id="PF01047">
    <property type="entry name" value="MarR"/>
    <property type="match status" value="1"/>
</dbReference>
<dbReference type="RefSeq" id="WP_111513144.1">
    <property type="nucleotide sequence ID" value="NZ_QFYR01000001.1"/>
</dbReference>
<evidence type="ECO:0000256" key="1">
    <source>
        <dbReference type="ARBA" id="ARBA00004496"/>
    </source>
</evidence>
<proteinExistence type="predicted"/>
<dbReference type="GO" id="GO:0006950">
    <property type="term" value="P:response to stress"/>
    <property type="evidence" value="ECO:0007669"/>
    <property type="project" value="TreeGrafter"/>
</dbReference>
<dbReference type="Gene3D" id="1.10.10.10">
    <property type="entry name" value="Winged helix-like DNA-binding domain superfamily/Winged helix DNA-binding domain"/>
    <property type="match status" value="1"/>
</dbReference>
<protein>
    <submittedName>
        <fullName evidence="3">MarR family transcriptional regulator</fullName>
    </submittedName>
</protein>
<dbReference type="InterPro" id="IPR000835">
    <property type="entry name" value="HTH_MarR-typ"/>
</dbReference>
<feature type="domain" description="HTH marR-type" evidence="2">
    <location>
        <begin position="29"/>
        <end position="159"/>
    </location>
</feature>
<name>A0A328APB1_9CAUL</name>
<accession>A0A328APB1</accession>
<evidence type="ECO:0000313" key="3">
    <source>
        <dbReference type="EMBL" id="RAK56790.1"/>
    </source>
</evidence>
<dbReference type="GO" id="GO:0003700">
    <property type="term" value="F:DNA-binding transcription factor activity"/>
    <property type="evidence" value="ECO:0007669"/>
    <property type="project" value="InterPro"/>
</dbReference>
<dbReference type="PANTHER" id="PTHR33164:SF5">
    <property type="entry name" value="ORGANIC HYDROPEROXIDE RESISTANCE TRANSCRIPTIONAL REGULATOR"/>
    <property type="match status" value="1"/>
</dbReference>
<dbReference type="EMBL" id="QFYR01000001">
    <property type="protein sequence ID" value="RAK56790.1"/>
    <property type="molecule type" value="Genomic_DNA"/>
</dbReference>
<comment type="subcellular location">
    <subcellularLocation>
        <location evidence="1">Cytoplasm</location>
    </subcellularLocation>
</comment>
<dbReference type="AlphaFoldDB" id="A0A328APB1"/>
<dbReference type="Proteomes" id="UP000249725">
    <property type="component" value="Unassembled WGS sequence"/>
</dbReference>
<dbReference type="PANTHER" id="PTHR33164">
    <property type="entry name" value="TRANSCRIPTIONAL REGULATOR, MARR FAMILY"/>
    <property type="match status" value="1"/>
</dbReference>
<evidence type="ECO:0000313" key="4">
    <source>
        <dbReference type="Proteomes" id="UP000249725"/>
    </source>
</evidence>
<dbReference type="SUPFAM" id="SSF46785">
    <property type="entry name" value="Winged helix' DNA-binding domain"/>
    <property type="match status" value="1"/>
</dbReference>
<sequence>MFEAEPAPRLSRGAGRPEGLPPYPELCLDSQLCLALQVSDSLITRIYRNLLKPLDLTHPQYLVLLVLWERGRCTMGDLREALHMDTGAITPLVKRMESGGLLKRTRDTQDERRVWVDLSERGWELRDQVAEIRREVGRRIPLTGEELAELRSTLQVLNAAMLRAAPVESDPA</sequence>
<dbReference type="InterPro" id="IPR036388">
    <property type="entry name" value="WH-like_DNA-bd_sf"/>
</dbReference>